<dbReference type="Proteomes" id="UP000523007">
    <property type="component" value="Unassembled WGS sequence"/>
</dbReference>
<organism evidence="4 5">
    <name type="scientific">Lipingzhangella halophila</name>
    <dbReference type="NCBI Taxonomy" id="1783352"/>
    <lineage>
        <taxon>Bacteria</taxon>
        <taxon>Bacillati</taxon>
        <taxon>Actinomycetota</taxon>
        <taxon>Actinomycetes</taxon>
        <taxon>Streptosporangiales</taxon>
        <taxon>Nocardiopsidaceae</taxon>
        <taxon>Lipingzhangella</taxon>
    </lineage>
</organism>
<keyword evidence="5" id="KW-1185">Reference proteome</keyword>
<gene>
    <name evidence="4" type="ORF">F4561_006025</name>
</gene>
<dbReference type="EMBL" id="JACHJT010000002">
    <property type="protein sequence ID" value="MBB4935131.1"/>
    <property type="molecule type" value="Genomic_DNA"/>
</dbReference>
<evidence type="ECO:0000313" key="5">
    <source>
        <dbReference type="Proteomes" id="UP000523007"/>
    </source>
</evidence>
<proteinExistence type="predicted"/>
<evidence type="ECO:0000256" key="1">
    <source>
        <dbReference type="SAM" id="MobiDB-lite"/>
    </source>
</evidence>
<feature type="region of interest" description="Disordered" evidence="1">
    <location>
        <begin position="318"/>
        <end position="338"/>
    </location>
</feature>
<dbReference type="AlphaFoldDB" id="A0A7W7W5U4"/>
<dbReference type="Gene3D" id="3.40.50.720">
    <property type="entry name" value="NAD(P)-binding Rossmann-like Domain"/>
    <property type="match status" value="1"/>
</dbReference>
<feature type="domain" description="Gfo/Idh/MocA-like oxidoreductase N-terminal" evidence="2">
    <location>
        <begin position="8"/>
        <end position="113"/>
    </location>
</feature>
<dbReference type="InterPro" id="IPR051450">
    <property type="entry name" value="Gfo/Idh/MocA_Oxidoreductases"/>
</dbReference>
<dbReference type="Pfam" id="PF01408">
    <property type="entry name" value="GFO_IDH_MocA"/>
    <property type="match status" value="1"/>
</dbReference>
<feature type="domain" description="GFO/IDH/MocA-like oxidoreductase" evidence="3">
    <location>
        <begin position="139"/>
        <end position="238"/>
    </location>
</feature>
<feature type="compositionally biased region" description="Basic and acidic residues" evidence="1">
    <location>
        <begin position="324"/>
        <end position="338"/>
    </location>
</feature>
<dbReference type="SUPFAM" id="SSF55347">
    <property type="entry name" value="Glyceraldehyde-3-phosphate dehydrogenase-like, C-terminal domain"/>
    <property type="match status" value="1"/>
</dbReference>
<name>A0A7W7W5U4_9ACTN</name>
<reference evidence="4 5" key="1">
    <citation type="submission" date="2020-08" db="EMBL/GenBank/DDBJ databases">
        <title>Sequencing the genomes of 1000 actinobacteria strains.</title>
        <authorList>
            <person name="Klenk H.-P."/>
        </authorList>
    </citation>
    <scope>NUCLEOTIDE SEQUENCE [LARGE SCALE GENOMIC DNA]</scope>
    <source>
        <strain evidence="4 5">DSM 102030</strain>
    </source>
</reference>
<evidence type="ECO:0000313" key="4">
    <source>
        <dbReference type="EMBL" id="MBB4935131.1"/>
    </source>
</evidence>
<dbReference type="Gene3D" id="3.30.360.10">
    <property type="entry name" value="Dihydrodipicolinate Reductase, domain 2"/>
    <property type="match status" value="1"/>
</dbReference>
<accession>A0A7W7W5U4</accession>
<dbReference type="GO" id="GO:0000166">
    <property type="term" value="F:nucleotide binding"/>
    <property type="evidence" value="ECO:0007669"/>
    <property type="project" value="InterPro"/>
</dbReference>
<dbReference type="InterPro" id="IPR036291">
    <property type="entry name" value="NAD(P)-bd_dom_sf"/>
</dbReference>
<protein>
    <submittedName>
        <fullName evidence="4">Putative dehydrogenase</fullName>
    </submittedName>
</protein>
<dbReference type="InterPro" id="IPR055170">
    <property type="entry name" value="GFO_IDH_MocA-like_dom"/>
</dbReference>
<sequence>MGSDHQLLLVGAGSRVQDVLLPTLKKAALPVRLIGAVDPDPGVAESLARFEPMPVYPSLEKALGTATFDTAILACPHDRHQSLTLRLLEAGVTVWKEKPLALTTRDAVELARRNGRLRVLAHRPHSQLYAIASRLAADWGRILSYQIRISRPTGDYTATWRAARTRAGGGALLDLGYHAFDLIARLVPAEVTSVYVLIDASPLWRPRVEVEESAQVLLTHHGGATGSVYVSRCDDRADVYDLVYEGGRITITNDRARIRVGEHPHLTHTVHLHAEEDAWTRMLRHHAQTRFDATVDMAEARVGVLATALTETAYTCLDSGQPERPPRPDIARPVERIA</sequence>
<dbReference type="Pfam" id="PF22725">
    <property type="entry name" value="GFO_IDH_MocA_C3"/>
    <property type="match status" value="1"/>
</dbReference>
<evidence type="ECO:0000259" key="2">
    <source>
        <dbReference type="Pfam" id="PF01408"/>
    </source>
</evidence>
<evidence type="ECO:0000259" key="3">
    <source>
        <dbReference type="Pfam" id="PF22725"/>
    </source>
</evidence>
<dbReference type="SUPFAM" id="SSF51735">
    <property type="entry name" value="NAD(P)-binding Rossmann-fold domains"/>
    <property type="match status" value="1"/>
</dbReference>
<dbReference type="PANTHER" id="PTHR43377:SF1">
    <property type="entry name" value="BILIVERDIN REDUCTASE A"/>
    <property type="match status" value="1"/>
</dbReference>
<dbReference type="RefSeq" id="WP_184584906.1">
    <property type="nucleotide sequence ID" value="NZ_JACHJT010000002.1"/>
</dbReference>
<dbReference type="PANTHER" id="PTHR43377">
    <property type="entry name" value="BILIVERDIN REDUCTASE A"/>
    <property type="match status" value="1"/>
</dbReference>
<dbReference type="InterPro" id="IPR000683">
    <property type="entry name" value="Gfo/Idh/MocA-like_OxRdtase_N"/>
</dbReference>
<comment type="caution">
    <text evidence="4">The sequence shown here is derived from an EMBL/GenBank/DDBJ whole genome shotgun (WGS) entry which is preliminary data.</text>
</comment>